<organism evidence="2 3">
    <name type="scientific">Colletotrichum chrysophilum</name>
    <dbReference type="NCBI Taxonomy" id="1836956"/>
    <lineage>
        <taxon>Eukaryota</taxon>
        <taxon>Fungi</taxon>
        <taxon>Dikarya</taxon>
        <taxon>Ascomycota</taxon>
        <taxon>Pezizomycotina</taxon>
        <taxon>Sordariomycetes</taxon>
        <taxon>Hypocreomycetidae</taxon>
        <taxon>Glomerellales</taxon>
        <taxon>Glomerellaceae</taxon>
        <taxon>Colletotrichum</taxon>
        <taxon>Colletotrichum gloeosporioides species complex</taxon>
    </lineage>
</organism>
<feature type="region of interest" description="Disordered" evidence="1">
    <location>
        <begin position="110"/>
        <end position="129"/>
    </location>
</feature>
<keyword evidence="3" id="KW-1185">Reference proteome</keyword>
<name>A0AAD9ABR5_9PEZI</name>
<proteinExistence type="predicted"/>
<comment type="caution">
    <text evidence="2">The sequence shown here is derived from an EMBL/GenBank/DDBJ whole genome shotgun (WGS) entry which is preliminary data.</text>
</comment>
<evidence type="ECO:0000256" key="1">
    <source>
        <dbReference type="SAM" id="MobiDB-lite"/>
    </source>
</evidence>
<evidence type="ECO:0000313" key="2">
    <source>
        <dbReference type="EMBL" id="KAK1845203.1"/>
    </source>
</evidence>
<reference evidence="2" key="1">
    <citation type="submission" date="2023-01" db="EMBL/GenBank/DDBJ databases">
        <title>Colletotrichum chrysophilum M932 genome sequence.</title>
        <authorList>
            <person name="Baroncelli R."/>
        </authorList>
    </citation>
    <scope>NUCLEOTIDE SEQUENCE</scope>
    <source>
        <strain evidence="2">M932</strain>
    </source>
</reference>
<dbReference type="EMBL" id="JAQOWY010000281">
    <property type="protein sequence ID" value="KAK1845203.1"/>
    <property type="molecule type" value="Genomic_DNA"/>
</dbReference>
<evidence type="ECO:0000313" key="3">
    <source>
        <dbReference type="Proteomes" id="UP001243330"/>
    </source>
</evidence>
<dbReference type="Proteomes" id="UP001243330">
    <property type="component" value="Unassembled WGS sequence"/>
</dbReference>
<feature type="region of interest" description="Disordered" evidence="1">
    <location>
        <begin position="32"/>
        <end position="98"/>
    </location>
</feature>
<accession>A0AAD9ABR5</accession>
<sequence>MHETEAFTGLDYYGADVDEGQIMLNGAFIPASKPRKTVQQKRPPPPIAETCHPTCKTHVADRSPGFERDFTESCETNEDRSRAPYERQHRSLTSDVQRQRDVVLNEPWRCPEQPLRSGGHTGPHLSSPDGELLRFIPTIPWVIRPMEGESKSSGGVHFVQHHADEISILRLIVPCSALMLSSPLSAIAQTASRVQDLDEHGQGC</sequence>
<gene>
    <name evidence="2" type="ORF">CCHR01_12154</name>
</gene>
<protein>
    <submittedName>
        <fullName evidence="2">Uncharacterized protein</fullName>
    </submittedName>
</protein>
<dbReference type="AlphaFoldDB" id="A0AAD9ABR5"/>
<feature type="compositionally biased region" description="Basic and acidic residues" evidence="1">
    <location>
        <begin position="58"/>
        <end position="89"/>
    </location>
</feature>